<gene>
    <name evidence="1" type="ORF">KSW38_02065</name>
</gene>
<organism evidence="1 2">
    <name type="scientific">Paenarthrobacter aromaticivorans</name>
    <dbReference type="NCBI Taxonomy" id="2849150"/>
    <lineage>
        <taxon>Bacteria</taxon>
        <taxon>Bacillati</taxon>
        <taxon>Actinomycetota</taxon>
        <taxon>Actinomycetes</taxon>
        <taxon>Micrococcales</taxon>
        <taxon>Micrococcaceae</taxon>
        <taxon>Paenarthrobacter</taxon>
    </lineage>
</organism>
<evidence type="ECO:0000313" key="2">
    <source>
        <dbReference type="Proteomes" id="UP000824166"/>
    </source>
</evidence>
<dbReference type="RefSeq" id="WP_216922204.1">
    <property type="nucleotide sequence ID" value="NZ_JAHOPC010000001.1"/>
</dbReference>
<evidence type="ECO:0008006" key="3">
    <source>
        <dbReference type="Google" id="ProtNLM"/>
    </source>
</evidence>
<comment type="caution">
    <text evidence="1">The sequence shown here is derived from an EMBL/GenBank/DDBJ whole genome shotgun (WGS) entry which is preliminary data.</text>
</comment>
<evidence type="ECO:0000313" key="1">
    <source>
        <dbReference type="EMBL" id="MBU8865081.1"/>
    </source>
</evidence>
<proteinExistence type="predicted"/>
<accession>A0ABS6I006</accession>
<protein>
    <recommendedName>
        <fullName evidence="3">DNA primase/nucleoside triphosphatase C-terminal domain-containing protein</fullName>
    </recommendedName>
</protein>
<dbReference type="Proteomes" id="UP000824166">
    <property type="component" value="Unassembled WGS sequence"/>
</dbReference>
<name>A0ABS6I006_9MICC</name>
<keyword evidence="2" id="KW-1185">Reference proteome</keyword>
<reference evidence="1 2" key="1">
    <citation type="submission" date="2021-06" db="EMBL/GenBank/DDBJ databases">
        <authorList>
            <person name="Jeong J.W."/>
        </authorList>
    </citation>
    <scope>NUCLEOTIDE SEQUENCE [LARGE SCALE GENOMIC DNA]</scope>
    <source>
        <strain evidence="1 2">MMS21-TAE1-1</strain>
    </source>
</reference>
<sequence>MTDTQISSFLSDCVVFDDDTEEGLDFDTLYGLYISWCVLGRKVPIPDSAFRTALELEGLRDRKDHGQRIYPGLNMVGPAARDYVMNSVPVWTETEASVTDLTQIDERSVPSLS</sequence>
<dbReference type="EMBL" id="JAHOPC010000001">
    <property type="protein sequence ID" value="MBU8865081.1"/>
    <property type="molecule type" value="Genomic_DNA"/>
</dbReference>